<evidence type="ECO:0000256" key="4">
    <source>
        <dbReference type="ARBA" id="ARBA00023002"/>
    </source>
</evidence>
<dbReference type="InterPro" id="IPR036188">
    <property type="entry name" value="FAD/NAD-bd_sf"/>
</dbReference>
<dbReference type="GO" id="GO:0071949">
    <property type="term" value="F:FAD binding"/>
    <property type="evidence" value="ECO:0007669"/>
    <property type="project" value="InterPro"/>
</dbReference>
<evidence type="ECO:0000313" key="8">
    <source>
        <dbReference type="Proteomes" id="UP000749646"/>
    </source>
</evidence>
<reference evidence="7" key="1">
    <citation type="journal article" date="2020" name="Fungal Divers.">
        <title>Resolving the Mortierellaceae phylogeny through synthesis of multi-gene phylogenetics and phylogenomics.</title>
        <authorList>
            <person name="Vandepol N."/>
            <person name="Liber J."/>
            <person name="Desiro A."/>
            <person name="Na H."/>
            <person name="Kennedy M."/>
            <person name="Barry K."/>
            <person name="Grigoriev I.V."/>
            <person name="Miller A.N."/>
            <person name="O'Donnell K."/>
            <person name="Stajich J.E."/>
            <person name="Bonito G."/>
        </authorList>
    </citation>
    <scope>NUCLEOTIDE SEQUENCE</scope>
    <source>
        <strain evidence="7">MES-2147</strain>
    </source>
</reference>
<dbReference type="Gene3D" id="3.50.50.60">
    <property type="entry name" value="FAD/NAD(P)-binding domain"/>
    <property type="match status" value="1"/>
</dbReference>
<name>A0A9P6ISB3_9FUNG</name>
<keyword evidence="4" id="KW-0560">Oxidoreductase</keyword>
<dbReference type="Proteomes" id="UP000749646">
    <property type="component" value="Unassembled WGS sequence"/>
</dbReference>
<dbReference type="PANTHER" id="PTHR13789">
    <property type="entry name" value="MONOOXYGENASE"/>
    <property type="match status" value="1"/>
</dbReference>
<feature type="domain" description="FAD-binding" evidence="6">
    <location>
        <begin position="150"/>
        <end position="208"/>
    </location>
</feature>
<sequence length="215" mass="24258">MATFSLVPMVHTQPSVRQATYKDMAEKEILPASDMVGTTHPLDPEKFPVVKDTHCHFTTIIGYAKAHTANSKRHITLQLSCPSSPLRTFFKVQLDEKAVNEARFRNAEWTPESNEKMINEIRDFPIKHYRDDDSEELKKERRTLGDLIDATDPALISKVFLEVKLFESWHHGRTVLIGDAVHKMQPSAGQGAVNAMEDAVILANCLYDLSDGKEP</sequence>
<dbReference type="PRINTS" id="PR00420">
    <property type="entry name" value="RNGMNOXGNASE"/>
</dbReference>
<evidence type="ECO:0000313" key="7">
    <source>
        <dbReference type="EMBL" id="KAF9945891.1"/>
    </source>
</evidence>
<comment type="similarity">
    <text evidence="1">Belongs to the paxM FAD-dependent monooxygenase family.</text>
</comment>
<feature type="non-terminal residue" evidence="7">
    <location>
        <position position="215"/>
    </location>
</feature>
<evidence type="ECO:0000256" key="3">
    <source>
        <dbReference type="ARBA" id="ARBA00022827"/>
    </source>
</evidence>
<keyword evidence="3" id="KW-0274">FAD</keyword>
<dbReference type="GO" id="GO:0004497">
    <property type="term" value="F:monooxygenase activity"/>
    <property type="evidence" value="ECO:0007669"/>
    <property type="project" value="UniProtKB-KW"/>
</dbReference>
<keyword evidence="5" id="KW-0503">Monooxygenase</keyword>
<evidence type="ECO:0000256" key="5">
    <source>
        <dbReference type="ARBA" id="ARBA00023033"/>
    </source>
</evidence>
<dbReference type="PANTHER" id="PTHR13789:SF309">
    <property type="entry name" value="PUTATIVE (AFU_ORTHOLOGUE AFUA_6G14510)-RELATED"/>
    <property type="match status" value="1"/>
</dbReference>
<dbReference type="InterPro" id="IPR050493">
    <property type="entry name" value="FAD-dep_Monooxygenase_BioMet"/>
</dbReference>
<protein>
    <recommendedName>
        <fullName evidence="6">FAD-binding domain-containing protein</fullName>
    </recommendedName>
</protein>
<dbReference type="EMBL" id="JAAAHW010007887">
    <property type="protein sequence ID" value="KAF9945891.1"/>
    <property type="molecule type" value="Genomic_DNA"/>
</dbReference>
<proteinExistence type="inferred from homology"/>
<keyword evidence="2" id="KW-0285">Flavoprotein</keyword>
<comment type="caution">
    <text evidence="7">The sequence shown here is derived from an EMBL/GenBank/DDBJ whole genome shotgun (WGS) entry which is preliminary data.</text>
</comment>
<organism evidence="7 8">
    <name type="scientific">Modicella reniformis</name>
    <dbReference type="NCBI Taxonomy" id="1440133"/>
    <lineage>
        <taxon>Eukaryota</taxon>
        <taxon>Fungi</taxon>
        <taxon>Fungi incertae sedis</taxon>
        <taxon>Mucoromycota</taxon>
        <taxon>Mortierellomycotina</taxon>
        <taxon>Mortierellomycetes</taxon>
        <taxon>Mortierellales</taxon>
        <taxon>Mortierellaceae</taxon>
        <taxon>Modicella</taxon>
    </lineage>
</organism>
<dbReference type="InterPro" id="IPR002938">
    <property type="entry name" value="FAD-bd"/>
</dbReference>
<dbReference type="OrthoDB" id="655030at2759"/>
<keyword evidence="8" id="KW-1185">Reference proteome</keyword>
<dbReference type="AlphaFoldDB" id="A0A9P6ISB3"/>
<gene>
    <name evidence="7" type="ORF">BGZ65_010252</name>
</gene>
<evidence type="ECO:0000259" key="6">
    <source>
        <dbReference type="Pfam" id="PF01494"/>
    </source>
</evidence>
<evidence type="ECO:0000256" key="2">
    <source>
        <dbReference type="ARBA" id="ARBA00022630"/>
    </source>
</evidence>
<evidence type="ECO:0000256" key="1">
    <source>
        <dbReference type="ARBA" id="ARBA00007992"/>
    </source>
</evidence>
<dbReference type="SUPFAM" id="SSF51905">
    <property type="entry name" value="FAD/NAD(P)-binding domain"/>
    <property type="match status" value="1"/>
</dbReference>
<dbReference type="Pfam" id="PF01494">
    <property type="entry name" value="FAD_binding_3"/>
    <property type="match status" value="1"/>
</dbReference>
<accession>A0A9P6ISB3</accession>